<feature type="domain" description="Tetrapyrrole biosynthesis glutamyl-tRNA reductase dimerisation" evidence="14">
    <location>
        <begin position="317"/>
        <end position="415"/>
    </location>
</feature>
<dbReference type="HAMAP" id="MF_00087">
    <property type="entry name" value="Glu_tRNA_reductase"/>
    <property type="match status" value="1"/>
</dbReference>
<dbReference type="InterPro" id="IPR015896">
    <property type="entry name" value="4pyrrol_synth_GluRdtase_dimer"/>
</dbReference>
<dbReference type="InterPro" id="IPR036343">
    <property type="entry name" value="GluRdtase_N_sf"/>
</dbReference>
<evidence type="ECO:0000256" key="7">
    <source>
        <dbReference type="ARBA" id="ARBA00047464"/>
    </source>
</evidence>
<keyword evidence="5 8" id="KW-0560">Oxidoreductase</keyword>
<evidence type="ECO:0000256" key="13">
    <source>
        <dbReference type="RuleBase" id="RU000584"/>
    </source>
</evidence>
<comment type="domain">
    <text evidence="8">Possesses an unusual extended V-shaped dimeric structure with each monomer consisting of three distinct domains arranged along a curved 'spinal' alpha-helix. The N-terminal catalytic domain specifically recognizes the glutamate moiety of the substrate. The second domain is the NADPH-binding domain, and the third C-terminal domain is responsible for dimerization.</text>
</comment>
<dbReference type="STRING" id="679897.HMU12640"/>
<dbReference type="Pfam" id="PF01488">
    <property type="entry name" value="Shikimate_DH"/>
    <property type="match status" value="1"/>
</dbReference>
<keyword evidence="4 8" id="KW-0521">NADP</keyword>
<dbReference type="GO" id="GO:0050661">
    <property type="term" value="F:NADP binding"/>
    <property type="evidence" value="ECO:0007669"/>
    <property type="project" value="InterPro"/>
</dbReference>
<dbReference type="InterPro" id="IPR018214">
    <property type="entry name" value="GluRdtase_CS"/>
</dbReference>
<evidence type="ECO:0000259" key="15">
    <source>
        <dbReference type="Pfam" id="PF01488"/>
    </source>
</evidence>
<dbReference type="HOGENOM" id="CLU_035113_2_2_7"/>
<comment type="similarity">
    <text evidence="2 8 13">Belongs to the glutamyl-tRNA reductase family.</text>
</comment>
<dbReference type="Pfam" id="PF05201">
    <property type="entry name" value="GlutR_N"/>
    <property type="match status" value="1"/>
</dbReference>
<dbReference type="eggNOG" id="COG0373">
    <property type="taxonomic scope" value="Bacteria"/>
</dbReference>
<dbReference type="AlphaFoldDB" id="D3UJ43"/>
<reference evidence="17 18" key="1">
    <citation type="journal article" date="2010" name="BMC Genomics">
        <title>Comparative genomics and proteomics of Helicobacter mustelae, an ulcerogenic and carcinogenic gastric pathogen.</title>
        <authorList>
            <person name="O'Toole P.W."/>
            <person name="Snelling W.J."/>
            <person name="Canchaya C."/>
            <person name="Forde B.M."/>
            <person name="Hardie K.R."/>
            <person name="Josenhans C."/>
            <person name="Graham R.L.J."/>
            <person name="McMullan G."/>
            <person name="Parkhill J."/>
            <person name="Belda E."/>
            <person name="Bentley S.D."/>
        </authorList>
    </citation>
    <scope>NUCLEOTIDE SEQUENCE [LARGE SCALE GENOMIC DNA]</scope>
    <source>
        <strain evidence="18">ATCC 43772 / LMG 18044 / NCTC 12198 / 12198</strain>
    </source>
</reference>
<feature type="domain" description="Quinate/shikimate 5-dehydrogenase/glutamyl-tRNA reductase" evidence="15">
    <location>
        <begin position="180"/>
        <end position="302"/>
    </location>
</feature>
<dbReference type="PANTHER" id="PTHR43013:SF1">
    <property type="entry name" value="GLUTAMYL-TRNA REDUCTASE"/>
    <property type="match status" value="1"/>
</dbReference>
<feature type="binding site" evidence="8 10">
    <location>
        <position position="119"/>
    </location>
    <ligand>
        <name>substrate</name>
    </ligand>
</feature>
<dbReference type="CDD" id="cd05213">
    <property type="entry name" value="NAD_bind_Glutamyl_tRNA_reduct"/>
    <property type="match status" value="1"/>
</dbReference>
<dbReference type="Proteomes" id="UP000001522">
    <property type="component" value="Chromosome"/>
</dbReference>
<dbReference type="PIRSF" id="PIRSF000445">
    <property type="entry name" value="4pyrrol_synth_GluRdtase"/>
    <property type="match status" value="1"/>
</dbReference>
<dbReference type="EC" id="1.2.1.70" evidence="3 8"/>
<evidence type="ECO:0000256" key="3">
    <source>
        <dbReference type="ARBA" id="ARBA00012970"/>
    </source>
</evidence>
<evidence type="ECO:0000313" key="17">
    <source>
        <dbReference type="EMBL" id="CBG40518.1"/>
    </source>
</evidence>
<keyword evidence="6 8" id="KW-0627">Porphyrin biosynthesis</keyword>
<comment type="function">
    <text evidence="8">Catalyzes the NADPH-dependent reduction of glutamyl-tRNA(Glu) to glutamate 1-semialdehyde (GSA).</text>
</comment>
<dbReference type="SUPFAM" id="SSF69742">
    <property type="entry name" value="Glutamyl tRNA-reductase catalytic, N-terminal domain"/>
    <property type="match status" value="1"/>
</dbReference>
<dbReference type="NCBIfam" id="TIGR01035">
    <property type="entry name" value="hemA"/>
    <property type="match status" value="1"/>
</dbReference>
<evidence type="ECO:0000256" key="8">
    <source>
        <dbReference type="HAMAP-Rule" id="MF_00087"/>
    </source>
</evidence>
<dbReference type="Pfam" id="PF00745">
    <property type="entry name" value="GlutR_dimer"/>
    <property type="match status" value="1"/>
</dbReference>
<dbReference type="SUPFAM" id="SSF51735">
    <property type="entry name" value="NAD(P)-binding Rossmann-fold domains"/>
    <property type="match status" value="1"/>
</dbReference>
<dbReference type="InterPro" id="IPR036291">
    <property type="entry name" value="NAD(P)-bd_dom_sf"/>
</dbReference>
<evidence type="ECO:0000256" key="5">
    <source>
        <dbReference type="ARBA" id="ARBA00023002"/>
    </source>
</evidence>
<accession>D3UJ43</accession>
<evidence type="ECO:0000256" key="2">
    <source>
        <dbReference type="ARBA" id="ARBA00005916"/>
    </source>
</evidence>
<sequence length="434" mass="49494">MQYYALSFSYKKTPIVLREQIAILQNEFLAFGRAIKDEDLEEVVIVSTCNRTEFYCYTKNPASTKQKILSTLCAQKSLSLELLEESAESYQDIEAIHHLFCVASGLDSIVIGETQIVGQIKDAYRSFYEAGLCAKALTRLVHFAFRCAAKVRTHTEIAKNATSVASVAAREAVALGEGNHLEKRALIIGFGDIGRLCAKYLLGHGYEVMICNRSQEGVWNFLEKNPGQKEKIKFHPLQDLSDIINDFPFVFSATASPQTIIQKEMIIPSPKKRFFFDLALPRDIQTFVLENVKIYVIDDFDAIVRQNLASKKEGMYKAFEIVGIATMEFQKWLQNLDVEPLIKEIRQLAKQAAFKEIKKAIKKRYITPEQQYTIEKILHQAFNTFLHTPTQNLRESVHSQESDIILESVKSFFGICEEKMLLNTYKCEYDTATK</sequence>
<feature type="binding site" evidence="8 11">
    <location>
        <begin position="189"/>
        <end position="194"/>
    </location>
    <ligand>
        <name>NADP(+)</name>
        <dbReference type="ChEBI" id="CHEBI:58349"/>
    </ligand>
</feature>
<organism evidence="17 18">
    <name type="scientific">Helicobacter mustelae (strain ATCC 43772 / CCUG 25715 / CIP 103759 / LMG 18044 / NCTC 12198 / R85-136P)</name>
    <name type="common">Campylobacter mustelae</name>
    <dbReference type="NCBI Taxonomy" id="679897"/>
    <lineage>
        <taxon>Bacteria</taxon>
        <taxon>Pseudomonadati</taxon>
        <taxon>Campylobacterota</taxon>
        <taxon>Epsilonproteobacteria</taxon>
        <taxon>Campylobacterales</taxon>
        <taxon>Helicobacteraceae</taxon>
        <taxon>Helicobacter</taxon>
    </lineage>
</organism>
<dbReference type="SUPFAM" id="SSF69075">
    <property type="entry name" value="Glutamyl tRNA-reductase dimerization domain"/>
    <property type="match status" value="1"/>
</dbReference>
<dbReference type="FunFam" id="3.30.460.30:FF:000001">
    <property type="entry name" value="Glutamyl-tRNA reductase"/>
    <property type="match status" value="1"/>
</dbReference>
<dbReference type="PANTHER" id="PTHR43013">
    <property type="entry name" value="GLUTAMYL-TRNA REDUCTASE"/>
    <property type="match status" value="1"/>
</dbReference>
<evidence type="ECO:0000256" key="4">
    <source>
        <dbReference type="ARBA" id="ARBA00022857"/>
    </source>
</evidence>
<dbReference type="Gene3D" id="3.30.460.30">
    <property type="entry name" value="Glutamyl-tRNA reductase, N-terminal domain"/>
    <property type="match status" value="1"/>
</dbReference>
<dbReference type="GO" id="GO:0019353">
    <property type="term" value="P:protoporphyrinogen IX biosynthetic process from glutamate"/>
    <property type="evidence" value="ECO:0007669"/>
    <property type="project" value="TreeGrafter"/>
</dbReference>
<evidence type="ECO:0000256" key="1">
    <source>
        <dbReference type="ARBA" id="ARBA00005059"/>
    </source>
</evidence>
<comment type="miscellaneous">
    <text evidence="8">During catalysis, the active site Cys acts as a nucleophile attacking the alpha-carbonyl group of tRNA-bound glutamate with the formation of a thioester intermediate between enzyme and glutamate, and the concomitant release of tRNA(Glu). The thioester intermediate is finally reduced by direct hydride transfer from NADPH, to form the product GSA.</text>
</comment>
<keyword evidence="18" id="KW-1185">Reference proteome</keyword>
<dbReference type="EMBL" id="FN555004">
    <property type="protein sequence ID" value="CBG40518.1"/>
    <property type="molecule type" value="Genomic_DNA"/>
</dbReference>
<evidence type="ECO:0000259" key="14">
    <source>
        <dbReference type="Pfam" id="PF00745"/>
    </source>
</evidence>
<feature type="site" description="Important for activity" evidence="8 12">
    <location>
        <position position="98"/>
    </location>
</feature>
<comment type="catalytic activity">
    <reaction evidence="7 8 13">
        <text>(S)-4-amino-5-oxopentanoate + tRNA(Glu) + NADP(+) = L-glutamyl-tRNA(Glu) + NADPH + H(+)</text>
        <dbReference type="Rhea" id="RHEA:12344"/>
        <dbReference type="Rhea" id="RHEA-COMP:9663"/>
        <dbReference type="Rhea" id="RHEA-COMP:9680"/>
        <dbReference type="ChEBI" id="CHEBI:15378"/>
        <dbReference type="ChEBI" id="CHEBI:57501"/>
        <dbReference type="ChEBI" id="CHEBI:57783"/>
        <dbReference type="ChEBI" id="CHEBI:58349"/>
        <dbReference type="ChEBI" id="CHEBI:78442"/>
        <dbReference type="ChEBI" id="CHEBI:78520"/>
        <dbReference type="EC" id="1.2.1.70"/>
    </reaction>
</comment>
<evidence type="ECO:0000256" key="12">
    <source>
        <dbReference type="PIRSR" id="PIRSR000445-4"/>
    </source>
</evidence>
<feature type="domain" description="Glutamyl-tRNA reductase N-terminal" evidence="16">
    <location>
        <begin position="7"/>
        <end position="155"/>
    </location>
</feature>
<gene>
    <name evidence="8 17" type="primary">hemA</name>
    <name evidence="17" type="ordered locus">HMU12640</name>
</gene>
<dbReference type="GO" id="GO:0008883">
    <property type="term" value="F:glutamyl-tRNA reductase activity"/>
    <property type="evidence" value="ECO:0007669"/>
    <property type="project" value="UniProtKB-UniRule"/>
</dbReference>
<feature type="active site" description="Nucleophile" evidence="8 9">
    <location>
        <position position="49"/>
    </location>
</feature>
<evidence type="ECO:0000256" key="6">
    <source>
        <dbReference type="ARBA" id="ARBA00023244"/>
    </source>
</evidence>
<dbReference type="UniPathway" id="UPA00251">
    <property type="reaction ID" value="UER00316"/>
</dbReference>
<evidence type="ECO:0000259" key="16">
    <source>
        <dbReference type="Pfam" id="PF05201"/>
    </source>
</evidence>
<evidence type="ECO:0000256" key="10">
    <source>
        <dbReference type="PIRSR" id="PIRSR000445-2"/>
    </source>
</evidence>
<comment type="pathway">
    <text evidence="1 8 13">Porphyrin-containing compound metabolism; protoporphyrin-IX biosynthesis; 5-aminolevulinate from L-glutamyl-tRNA(Glu): step 1/2.</text>
</comment>
<name>D3UJ43_HELM1</name>
<feature type="binding site" evidence="8 10">
    <location>
        <begin position="48"/>
        <end position="51"/>
    </location>
    <ligand>
        <name>substrate</name>
    </ligand>
</feature>
<feature type="binding site" evidence="8 10">
    <location>
        <begin position="113"/>
        <end position="115"/>
    </location>
    <ligand>
        <name>substrate</name>
    </ligand>
</feature>
<protein>
    <recommendedName>
        <fullName evidence="3 8">Glutamyl-tRNA reductase</fullName>
        <shortName evidence="8">GluTR</shortName>
        <ecNumber evidence="3 8">1.2.1.70</ecNumber>
    </recommendedName>
</protein>
<dbReference type="Gene3D" id="3.40.50.720">
    <property type="entry name" value="NAD(P)-binding Rossmann-like Domain"/>
    <property type="match status" value="1"/>
</dbReference>
<dbReference type="InterPro" id="IPR036453">
    <property type="entry name" value="GluRdtase_dimer_dom_sf"/>
</dbReference>
<dbReference type="PROSITE" id="PS00747">
    <property type="entry name" value="GLUTR"/>
    <property type="match status" value="1"/>
</dbReference>
<evidence type="ECO:0000256" key="11">
    <source>
        <dbReference type="PIRSR" id="PIRSR000445-3"/>
    </source>
</evidence>
<dbReference type="InterPro" id="IPR006151">
    <property type="entry name" value="Shikm_DH/Glu-tRNA_Rdtase"/>
</dbReference>
<evidence type="ECO:0000256" key="9">
    <source>
        <dbReference type="PIRSR" id="PIRSR000445-1"/>
    </source>
</evidence>
<dbReference type="InterPro" id="IPR015895">
    <property type="entry name" value="4pyrrol_synth_GluRdtase_N"/>
</dbReference>
<evidence type="ECO:0000313" key="18">
    <source>
        <dbReference type="Proteomes" id="UP000001522"/>
    </source>
</evidence>
<dbReference type="RefSeq" id="WP_013023585.1">
    <property type="nucleotide sequence ID" value="NC_013949.1"/>
</dbReference>
<comment type="subunit">
    <text evidence="8">Homodimer.</text>
</comment>
<dbReference type="KEGG" id="hms:HMU12640"/>
<feature type="binding site" evidence="8 10">
    <location>
        <position position="108"/>
    </location>
    <ligand>
        <name>substrate</name>
    </ligand>
</feature>
<dbReference type="InterPro" id="IPR000343">
    <property type="entry name" value="4pyrrol_synth_GluRdtase"/>
</dbReference>
<proteinExistence type="inferred from homology"/>